<comment type="domain">
    <text evidence="7">The DHHC domain is required for palmitoyltransferase activity.</text>
</comment>
<feature type="transmembrane region" description="Helical" evidence="7">
    <location>
        <begin position="166"/>
        <end position="187"/>
    </location>
</feature>
<dbReference type="Pfam" id="PF01529">
    <property type="entry name" value="DHHC"/>
    <property type="match status" value="1"/>
</dbReference>
<dbReference type="GO" id="GO:0016020">
    <property type="term" value="C:membrane"/>
    <property type="evidence" value="ECO:0007669"/>
    <property type="project" value="UniProtKB-SubCell"/>
</dbReference>
<dbReference type="InterPro" id="IPR001594">
    <property type="entry name" value="Palmitoyltrfase_DHHC"/>
</dbReference>
<feature type="domain" description="Palmitoyltransferase DHHC" evidence="8">
    <location>
        <begin position="85"/>
        <end position="204"/>
    </location>
</feature>
<dbReference type="EMBL" id="GDID01004863">
    <property type="protein sequence ID" value="JAP91743.1"/>
    <property type="molecule type" value="Transcribed_RNA"/>
</dbReference>
<feature type="non-terminal residue" evidence="9">
    <location>
        <position position="267"/>
    </location>
</feature>
<keyword evidence="4 7" id="KW-1133">Transmembrane helix</keyword>
<dbReference type="GO" id="GO:0019706">
    <property type="term" value="F:protein-cysteine S-palmitoyltransferase activity"/>
    <property type="evidence" value="ECO:0007669"/>
    <property type="project" value="UniProtKB-EC"/>
</dbReference>
<keyword evidence="5 7" id="KW-0472">Membrane</keyword>
<evidence type="ECO:0000256" key="4">
    <source>
        <dbReference type="ARBA" id="ARBA00022989"/>
    </source>
</evidence>
<comment type="similarity">
    <text evidence="7">Belongs to the DHHC palmitoyltransferase family.</text>
</comment>
<name>A0A146K4A9_9EUKA</name>
<keyword evidence="3 7" id="KW-0812">Transmembrane</keyword>
<keyword evidence="2 7" id="KW-0808">Transferase</keyword>
<feature type="transmembrane region" description="Helical" evidence="7">
    <location>
        <begin position="42"/>
        <end position="67"/>
    </location>
</feature>
<dbReference type="PROSITE" id="PS50216">
    <property type="entry name" value="DHHC"/>
    <property type="match status" value="1"/>
</dbReference>
<accession>A0A146K4A9</accession>
<protein>
    <recommendedName>
        <fullName evidence="7">Palmitoyltransferase</fullName>
        <ecNumber evidence="7">2.3.1.225</ecNumber>
    </recommendedName>
</protein>
<evidence type="ECO:0000313" key="9">
    <source>
        <dbReference type="EMBL" id="JAP91743.1"/>
    </source>
</evidence>
<proteinExistence type="inferred from homology"/>
<feature type="transmembrane region" description="Helical" evidence="7">
    <location>
        <begin position="131"/>
        <end position="154"/>
    </location>
</feature>
<evidence type="ECO:0000256" key="5">
    <source>
        <dbReference type="ARBA" id="ARBA00023136"/>
    </source>
</evidence>
<evidence type="ECO:0000256" key="1">
    <source>
        <dbReference type="ARBA" id="ARBA00004141"/>
    </source>
</evidence>
<evidence type="ECO:0000256" key="3">
    <source>
        <dbReference type="ARBA" id="ARBA00022692"/>
    </source>
</evidence>
<dbReference type="EC" id="2.3.1.225" evidence="7"/>
<keyword evidence="6 7" id="KW-0012">Acyltransferase</keyword>
<evidence type="ECO:0000259" key="8">
    <source>
        <dbReference type="Pfam" id="PF01529"/>
    </source>
</evidence>
<dbReference type="InterPro" id="IPR039859">
    <property type="entry name" value="PFA4/ZDH16/20/ERF2-like"/>
</dbReference>
<feature type="transmembrane region" description="Helical" evidence="7">
    <location>
        <begin position="12"/>
        <end position="30"/>
    </location>
</feature>
<gene>
    <name evidence="9" type="ORF">TPC1_16546</name>
</gene>
<dbReference type="PANTHER" id="PTHR12246">
    <property type="entry name" value="PALMITOYLTRANSFERASE ZDHHC16"/>
    <property type="match status" value="1"/>
</dbReference>
<reference evidence="9" key="1">
    <citation type="submission" date="2015-07" db="EMBL/GenBank/DDBJ databases">
        <title>Adaptation to a free-living lifestyle via gene acquisitions in the diplomonad Trepomonas sp. PC1.</title>
        <authorList>
            <person name="Xu F."/>
            <person name="Jerlstrom-Hultqvist J."/>
            <person name="Kolisko M."/>
            <person name="Simpson A.G.B."/>
            <person name="Roger A.J."/>
            <person name="Svard S.G."/>
            <person name="Andersson J.O."/>
        </authorList>
    </citation>
    <scope>NUCLEOTIDE SEQUENCE</scope>
    <source>
        <strain evidence="9">PC1</strain>
    </source>
</reference>
<feature type="non-terminal residue" evidence="9">
    <location>
        <position position="1"/>
    </location>
</feature>
<organism evidence="9">
    <name type="scientific">Trepomonas sp. PC1</name>
    <dbReference type="NCBI Taxonomy" id="1076344"/>
    <lineage>
        <taxon>Eukaryota</taxon>
        <taxon>Metamonada</taxon>
        <taxon>Diplomonadida</taxon>
        <taxon>Hexamitidae</taxon>
        <taxon>Hexamitinae</taxon>
        <taxon>Trepomonas</taxon>
    </lineage>
</organism>
<comment type="subcellular location">
    <subcellularLocation>
        <location evidence="1">Membrane</location>
        <topology evidence="1">Multi-pass membrane protein</topology>
    </subcellularLocation>
</comment>
<dbReference type="AlphaFoldDB" id="A0A146K4A9"/>
<evidence type="ECO:0000256" key="2">
    <source>
        <dbReference type="ARBA" id="ARBA00022679"/>
    </source>
</evidence>
<evidence type="ECO:0000256" key="6">
    <source>
        <dbReference type="ARBA" id="ARBA00023315"/>
    </source>
</evidence>
<sequence length="267" mass="30665">FNFLRKFGSTVIHSIVIVLCLGLTYCNIYGAHNMSIANYNPFFKTFFLIIYYYLVINYLSAFLQAVFADPGRPPKNPEDNFTPRCQKCNLLKPVRTHHCSMCGKCCMKFDHHCPWVANCVGLKNYGYFLKFMGIGLVASTLSLVIIIVSIMMGLNCPECIPSIKHITRLITIVFTATSILCTVTMLVSHIPYVKYNQTTLESYDNDFEVRKAKRNGVNYEYPFDKGLKRNLEEIFGKKILLSWLVPFWVNKLDVDGMSYVHNKNTKL</sequence>
<evidence type="ECO:0000256" key="7">
    <source>
        <dbReference type="RuleBase" id="RU079119"/>
    </source>
</evidence>
<comment type="catalytic activity">
    <reaction evidence="7">
        <text>L-cysteinyl-[protein] + hexadecanoyl-CoA = S-hexadecanoyl-L-cysteinyl-[protein] + CoA</text>
        <dbReference type="Rhea" id="RHEA:36683"/>
        <dbReference type="Rhea" id="RHEA-COMP:10131"/>
        <dbReference type="Rhea" id="RHEA-COMP:11032"/>
        <dbReference type="ChEBI" id="CHEBI:29950"/>
        <dbReference type="ChEBI" id="CHEBI:57287"/>
        <dbReference type="ChEBI" id="CHEBI:57379"/>
        <dbReference type="ChEBI" id="CHEBI:74151"/>
        <dbReference type="EC" id="2.3.1.225"/>
    </reaction>
</comment>